<evidence type="ECO:0000256" key="1">
    <source>
        <dbReference type="SAM" id="Phobius"/>
    </source>
</evidence>
<keyword evidence="3" id="KW-1185">Reference proteome</keyword>
<sequence length="164" mass="19278">MEARNEQKIKTNRWLYTIYIGFFAGFIWGALKIVEQYLKFTHIVIGFLVEPFFRHEFLVTWQGVLVGWGFFTLFSIIAAFLYMVTMWKLQGPWWGMGYGAFWWAAIYLLIGPLAGMTYWINKLDINTIISDFCLFVLWGMFIGYSIAIEYTDTSTSKREAIHKT</sequence>
<dbReference type="Proteomes" id="UP001338137">
    <property type="component" value="Unassembled WGS sequence"/>
</dbReference>
<feature type="transmembrane region" description="Helical" evidence="1">
    <location>
        <begin position="99"/>
        <end position="120"/>
    </location>
</feature>
<keyword evidence="1" id="KW-1133">Transmembrane helix</keyword>
<dbReference type="InterPro" id="IPR024563">
    <property type="entry name" value="YqhR"/>
</dbReference>
<keyword evidence="1" id="KW-0472">Membrane</keyword>
<feature type="transmembrane region" description="Helical" evidence="1">
    <location>
        <begin position="65"/>
        <end position="87"/>
    </location>
</feature>
<feature type="transmembrane region" description="Helical" evidence="1">
    <location>
        <begin position="14"/>
        <end position="31"/>
    </location>
</feature>
<gene>
    <name evidence="2" type="ORF">P4I72_27730</name>
</gene>
<evidence type="ECO:0000313" key="2">
    <source>
        <dbReference type="EMBL" id="MEC0230893.1"/>
    </source>
</evidence>
<proteinExistence type="predicted"/>
<dbReference type="Pfam" id="PF11085">
    <property type="entry name" value="YqhR"/>
    <property type="match status" value="1"/>
</dbReference>
<keyword evidence="1" id="KW-0812">Transmembrane</keyword>
<feature type="transmembrane region" description="Helical" evidence="1">
    <location>
        <begin position="132"/>
        <end position="150"/>
    </location>
</feature>
<dbReference type="EMBL" id="JARLKY010000082">
    <property type="protein sequence ID" value="MEC0230893.1"/>
    <property type="molecule type" value="Genomic_DNA"/>
</dbReference>
<dbReference type="RefSeq" id="WP_173216147.1">
    <property type="nucleotide sequence ID" value="NZ_JABMKZ010000002.1"/>
</dbReference>
<name>A0ABU6GDP8_9BACL</name>
<organism evidence="2 3">
    <name type="scientific">Paenibacillus alba</name>
    <dbReference type="NCBI Taxonomy" id="1197127"/>
    <lineage>
        <taxon>Bacteria</taxon>
        <taxon>Bacillati</taxon>
        <taxon>Bacillota</taxon>
        <taxon>Bacilli</taxon>
        <taxon>Bacillales</taxon>
        <taxon>Paenibacillaceae</taxon>
        <taxon>Paenibacillus</taxon>
    </lineage>
</organism>
<evidence type="ECO:0000313" key="3">
    <source>
        <dbReference type="Proteomes" id="UP001338137"/>
    </source>
</evidence>
<protein>
    <submittedName>
        <fullName evidence="2">YqhR family membrane protein</fullName>
    </submittedName>
</protein>
<accession>A0ABU6GDP8</accession>
<comment type="caution">
    <text evidence="2">The sequence shown here is derived from an EMBL/GenBank/DDBJ whole genome shotgun (WGS) entry which is preliminary data.</text>
</comment>
<reference evidence="2 3" key="1">
    <citation type="submission" date="2023-03" db="EMBL/GenBank/DDBJ databases">
        <title>Bacillus Genome Sequencing.</title>
        <authorList>
            <person name="Dunlap C."/>
        </authorList>
    </citation>
    <scope>NUCLEOTIDE SEQUENCE [LARGE SCALE GENOMIC DNA]</scope>
    <source>
        <strain evidence="2 3">BD-533</strain>
    </source>
</reference>